<keyword evidence="7" id="KW-0915">Sodium</keyword>
<dbReference type="AlphaFoldDB" id="A0A482WJA6"/>
<evidence type="ECO:0000256" key="9">
    <source>
        <dbReference type="ARBA" id="ARBA00023136"/>
    </source>
</evidence>
<evidence type="ECO:0000256" key="7">
    <source>
        <dbReference type="ARBA" id="ARBA00023053"/>
    </source>
</evidence>
<keyword evidence="15" id="KW-1185">Reference proteome</keyword>
<sequence>MVRIFWIVALITVWLGVIFAIHNQVLNYINSSVVISVSGEKVSILDAPFPAITICSKNQMRPSLLNSAETISNKSPSDLKRLHVYTTLASFCEASSIGDYNYDIQLNHSIIRDDWEFFYFWKQIASDECRNIFKQVKWKNVRGDDPCRDAEASMTVDGICYSFNLMSPSRRYNEKYGALTLTAKLVWLPFVCLSFTYNQVQNRFIDNEIGKEQNPCGCLPGCNEYEYEMRSYPTTQTWAESLNSSSGISTYGFHLDRNKLKSYSSIKLEYNNEGIAKKSRIGIYSFTGFIAQIGGLLGLFVGFSLVSLIEIIYFTSIRWVATNAENNKSANNMPSTFMN</sequence>
<evidence type="ECO:0000256" key="6">
    <source>
        <dbReference type="ARBA" id="ARBA00022989"/>
    </source>
</evidence>
<dbReference type="Proteomes" id="UP000291343">
    <property type="component" value="Unassembled WGS sequence"/>
</dbReference>
<dbReference type="GO" id="GO:0015280">
    <property type="term" value="F:ligand-gated sodium channel activity"/>
    <property type="evidence" value="ECO:0007669"/>
    <property type="project" value="TreeGrafter"/>
</dbReference>
<keyword evidence="8 12" id="KW-0406">Ion transport</keyword>
<protein>
    <submittedName>
        <fullName evidence="14">Uncharacterized protein</fullName>
    </submittedName>
</protein>
<reference evidence="14 15" key="1">
    <citation type="journal article" date="2017" name="Gigascience">
        <title>Genome sequence of the small brown planthopper, Laodelphax striatellus.</title>
        <authorList>
            <person name="Zhu J."/>
            <person name="Jiang F."/>
            <person name="Wang X."/>
            <person name="Yang P."/>
            <person name="Bao Y."/>
            <person name="Zhao W."/>
            <person name="Wang W."/>
            <person name="Lu H."/>
            <person name="Wang Q."/>
            <person name="Cui N."/>
            <person name="Li J."/>
            <person name="Chen X."/>
            <person name="Luo L."/>
            <person name="Yu J."/>
            <person name="Kang L."/>
            <person name="Cui F."/>
        </authorList>
    </citation>
    <scope>NUCLEOTIDE SEQUENCE [LARGE SCALE GENOMIC DNA]</scope>
    <source>
        <strain evidence="14">Lst14</strain>
    </source>
</reference>
<keyword evidence="10 12" id="KW-0739">Sodium transport</keyword>
<evidence type="ECO:0000256" key="12">
    <source>
        <dbReference type="RuleBase" id="RU000679"/>
    </source>
</evidence>
<organism evidence="14 15">
    <name type="scientific">Laodelphax striatellus</name>
    <name type="common">Small brown planthopper</name>
    <name type="synonym">Delphax striatella</name>
    <dbReference type="NCBI Taxonomy" id="195883"/>
    <lineage>
        <taxon>Eukaryota</taxon>
        <taxon>Metazoa</taxon>
        <taxon>Ecdysozoa</taxon>
        <taxon>Arthropoda</taxon>
        <taxon>Hexapoda</taxon>
        <taxon>Insecta</taxon>
        <taxon>Pterygota</taxon>
        <taxon>Neoptera</taxon>
        <taxon>Paraneoptera</taxon>
        <taxon>Hemiptera</taxon>
        <taxon>Auchenorrhyncha</taxon>
        <taxon>Fulgoroidea</taxon>
        <taxon>Delphacidae</taxon>
        <taxon>Criomorphinae</taxon>
        <taxon>Laodelphax</taxon>
    </lineage>
</organism>
<comment type="caution">
    <text evidence="14">The sequence shown here is derived from an EMBL/GenBank/DDBJ whole genome shotgun (WGS) entry which is preliminary data.</text>
</comment>
<gene>
    <name evidence="14" type="ORF">LSTR_LSTR009050</name>
</gene>
<evidence type="ECO:0000256" key="1">
    <source>
        <dbReference type="ARBA" id="ARBA00004141"/>
    </source>
</evidence>
<dbReference type="GO" id="GO:0005886">
    <property type="term" value="C:plasma membrane"/>
    <property type="evidence" value="ECO:0007669"/>
    <property type="project" value="TreeGrafter"/>
</dbReference>
<dbReference type="OrthoDB" id="6643848at2759"/>
<dbReference type="InParanoid" id="A0A482WJA6"/>
<evidence type="ECO:0000256" key="3">
    <source>
        <dbReference type="ARBA" id="ARBA00022448"/>
    </source>
</evidence>
<dbReference type="PANTHER" id="PTHR11690:SF288">
    <property type="entry name" value="AMILORIDE-SENSITIVE NA+ CHANNEL-RELATED"/>
    <property type="match status" value="1"/>
</dbReference>
<keyword evidence="9 13" id="KW-0472">Membrane</keyword>
<feature type="transmembrane region" description="Helical" evidence="13">
    <location>
        <begin position="281"/>
        <end position="309"/>
    </location>
</feature>
<keyword evidence="11 12" id="KW-0407">Ion channel</keyword>
<dbReference type="Gene3D" id="1.10.287.770">
    <property type="entry name" value="YojJ-like"/>
    <property type="match status" value="1"/>
</dbReference>
<dbReference type="EMBL" id="QKKF02033621">
    <property type="protein sequence ID" value="RZF33594.1"/>
    <property type="molecule type" value="Genomic_DNA"/>
</dbReference>
<proteinExistence type="inferred from homology"/>
<evidence type="ECO:0000256" key="2">
    <source>
        <dbReference type="ARBA" id="ARBA00007193"/>
    </source>
</evidence>
<evidence type="ECO:0000313" key="14">
    <source>
        <dbReference type="EMBL" id="RZF33594.1"/>
    </source>
</evidence>
<evidence type="ECO:0000256" key="8">
    <source>
        <dbReference type="ARBA" id="ARBA00023065"/>
    </source>
</evidence>
<comment type="similarity">
    <text evidence="2 12">Belongs to the amiloride-sensitive sodium channel (TC 1.A.6) family.</text>
</comment>
<keyword evidence="5 12" id="KW-0812">Transmembrane</keyword>
<name>A0A482WJA6_LAOST</name>
<evidence type="ECO:0000313" key="15">
    <source>
        <dbReference type="Proteomes" id="UP000291343"/>
    </source>
</evidence>
<keyword evidence="6 13" id="KW-1133">Transmembrane helix</keyword>
<evidence type="ECO:0000256" key="4">
    <source>
        <dbReference type="ARBA" id="ARBA00022461"/>
    </source>
</evidence>
<accession>A0A482WJA6</accession>
<keyword evidence="3 12" id="KW-0813">Transport</keyword>
<keyword evidence="4 12" id="KW-0894">Sodium channel</keyword>
<evidence type="ECO:0000256" key="11">
    <source>
        <dbReference type="ARBA" id="ARBA00023303"/>
    </source>
</evidence>
<dbReference type="PANTHER" id="PTHR11690">
    <property type="entry name" value="AMILORIDE-SENSITIVE SODIUM CHANNEL-RELATED"/>
    <property type="match status" value="1"/>
</dbReference>
<comment type="subcellular location">
    <subcellularLocation>
        <location evidence="1">Membrane</location>
        <topology evidence="1">Multi-pass membrane protein</topology>
    </subcellularLocation>
</comment>
<evidence type="ECO:0000256" key="10">
    <source>
        <dbReference type="ARBA" id="ARBA00023201"/>
    </source>
</evidence>
<dbReference type="InterPro" id="IPR001873">
    <property type="entry name" value="ENaC"/>
</dbReference>
<evidence type="ECO:0000256" key="5">
    <source>
        <dbReference type="ARBA" id="ARBA00022692"/>
    </source>
</evidence>
<evidence type="ECO:0000256" key="13">
    <source>
        <dbReference type="SAM" id="Phobius"/>
    </source>
</evidence>
<dbReference type="Pfam" id="PF00858">
    <property type="entry name" value="ASC"/>
    <property type="match status" value="2"/>
</dbReference>